<dbReference type="GO" id="GO:0009401">
    <property type="term" value="P:phosphoenolpyruvate-dependent sugar phosphotransferase system"/>
    <property type="evidence" value="ECO:0007669"/>
    <property type="project" value="InterPro"/>
</dbReference>
<feature type="transmembrane region" description="Helical" evidence="9">
    <location>
        <begin position="79"/>
        <end position="97"/>
    </location>
</feature>
<feature type="transmembrane region" description="Helical" evidence="9">
    <location>
        <begin position="188"/>
        <end position="211"/>
    </location>
</feature>
<sequence length="436" mass="46826">MSDALMENKFIQVITKISMKVGQQRHLSAIKESFILVMPLFLMAGLAVMVSFALLPMIIKENVELLTKLQGWGAAINNGTLQISALLIAPSIGYILAKNAKFEGPLVAGIVSLASFVMLSPSSVSYVDANGIEQTIGGVLNFGDIGSNGLIGGIVVGLIASEVLMFFAKMNLKIKLGPDVPSGVARSFEVLLPILITLSLLSLGSLLLQLLTGKDLMQMIVFLIQTPLSKVNNSILGLMLLFGMGIFLFSLGIHHTVIRAPFVDPIMTANMNENTLAFANGQAPEHILTGGFIDIFAQMGGAGATISLVIAMILFTKHKNSNQLGKLSLAPALFNINEPIIFGYPIVYNLPLMIPFVLIPLFNMGVGYILMRIGIVPLTVVAVPWTTPPIFSGVIATQSWIGGAVQAVLIAINVMMYLPFMKISENIERKMAQQSQ</sequence>
<dbReference type="Proteomes" id="UP000778951">
    <property type="component" value="Unassembled WGS sequence"/>
</dbReference>
<comment type="subcellular location">
    <subcellularLocation>
        <location evidence="1">Cell membrane</location>
        <topology evidence="1">Multi-pass membrane protein</topology>
    </subcellularLocation>
</comment>
<dbReference type="Pfam" id="PF02378">
    <property type="entry name" value="PTS_EIIC"/>
    <property type="match status" value="1"/>
</dbReference>
<evidence type="ECO:0000256" key="6">
    <source>
        <dbReference type="ARBA" id="ARBA00022989"/>
    </source>
</evidence>
<evidence type="ECO:0000256" key="5">
    <source>
        <dbReference type="ARBA" id="ARBA00022692"/>
    </source>
</evidence>
<evidence type="ECO:0000256" key="1">
    <source>
        <dbReference type="ARBA" id="ARBA00004651"/>
    </source>
</evidence>
<name>A0A968GKK5_9SPIO</name>
<evidence type="ECO:0000259" key="10">
    <source>
        <dbReference type="PROSITE" id="PS51105"/>
    </source>
</evidence>
<dbReference type="PIRSF" id="PIRSF006351">
    <property type="entry name" value="PTS_EIIC-Cellobiose"/>
    <property type="match status" value="1"/>
</dbReference>
<accession>A0A968GKK5</accession>
<keyword evidence="4 8" id="KW-0762">Sugar transport</keyword>
<feature type="transmembrane region" description="Helical" evidence="9">
    <location>
        <begin position="369"/>
        <end position="387"/>
    </location>
</feature>
<dbReference type="PROSITE" id="PS51105">
    <property type="entry name" value="PTS_EIIC_TYPE_3"/>
    <property type="match status" value="1"/>
</dbReference>
<keyword evidence="12" id="KW-1185">Reference proteome</keyword>
<dbReference type="InterPro" id="IPR051088">
    <property type="entry name" value="PTS_Sugar-EIIC/EIIB"/>
</dbReference>
<dbReference type="NCBIfam" id="TIGR00410">
    <property type="entry name" value="lacE"/>
    <property type="match status" value="1"/>
</dbReference>
<dbReference type="GO" id="GO:0008982">
    <property type="term" value="F:protein-N(PI)-phosphohistidine-sugar phosphotransferase activity"/>
    <property type="evidence" value="ECO:0007669"/>
    <property type="project" value="UniProtKB-UniRule"/>
</dbReference>
<evidence type="ECO:0000256" key="2">
    <source>
        <dbReference type="ARBA" id="ARBA00022448"/>
    </source>
</evidence>
<dbReference type="GO" id="GO:0005886">
    <property type="term" value="C:plasma membrane"/>
    <property type="evidence" value="ECO:0007669"/>
    <property type="project" value="UniProtKB-SubCell"/>
</dbReference>
<keyword evidence="6 9" id="KW-1133">Transmembrane helix</keyword>
<keyword evidence="5 9" id="KW-0812">Transmembrane</keyword>
<dbReference type="PANTHER" id="PTHR33989:SF10">
    <property type="entry name" value="PERMEASE IIC COMPONENT"/>
    <property type="match status" value="1"/>
</dbReference>
<comment type="function">
    <text evidence="8">The phosphoenolpyruvate-dependent sugar phosphotransferase system (PTS), a major carbohydrate active -transport system, catalyzes the phosphorylation of incoming sugar substrates concomitant with their translocation across the cell membrane.</text>
</comment>
<feature type="transmembrane region" description="Helical" evidence="9">
    <location>
        <begin position="341"/>
        <end position="362"/>
    </location>
</feature>
<feature type="domain" description="PTS EIIC type-3" evidence="10">
    <location>
        <begin position="10"/>
        <end position="420"/>
    </location>
</feature>
<evidence type="ECO:0000256" key="7">
    <source>
        <dbReference type="ARBA" id="ARBA00023136"/>
    </source>
</evidence>
<dbReference type="AlphaFoldDB" id="A0A968GKK5"/>
<evidence type="ECO:0000256" key="3">
    <source>
        <dbReference type="ARBA" id="ARBA00022475"/>
    </source>
</evidence>
<evidence type="ECO:0000256" key="4">
    <source>
        <dbReference type="ARBA" id="ARBA00022597"/>
    </source>
</evidence>
<dbReference type="InterPro" id="IPR003352">
    <property type="entry name" value="PTS_EIIC"/>
</dbReference>
<dbReference type="InterPro" id="IPR004796">
    <property type="entry name" value="PTS_IIC_cello"/>
</dbReference>
<feature type="transmembrane region" description="Helical" evidence="9">
    <location>
        <begin position="231"/>
        <end position="253"/>
    </location>
</feature>
<evidence type="ECO:0000256" key="9">
    <source>
        <dbReference type="SAM" id="Phobius"/>
    </source>
</evidence>
<feature type="transmembrane region" description="Helical" evidence="9">
    <location>
        <begin position="399"/>
        <end position="420"/>
    </location>
</feature>
<feature type="transmembrane region" description="Helical" evidence="9">
    <location>
        <begin position="106"/>
        <end position="127"/>
    </location>
</feature>
<feature type="transmembrane region" description="Helical" evidence="9">
    <location>
        <begin position="34"/>
        <end position="59"/>
    </location>
</feature>
<comment type="caution">
    <text evidence="11">The sequence shown here is derived from an EMBL/GenBank/DDBJ whole genome shotgun (WGS) entry which is preliminary data.</text>
</comment>
<evidence type="ECO:0000313" key="12">
    <source>
        <dbReference type="Proteomes" id="UP000778951"/>
    </source>
</evidence>
<gene>
    <name evidence="11" type="ORF">HCT48_04885</name>
</gene>
<keyword evidence="7 8" id="KW-0472">Membrane</keyword>
<keyword evidence="3 8" id="KW-1003">Cell membrane</keyword>
<proteinExistence type="predicted"/>
<dbReference type="InterPro" id="IPR004501">
    <property type="entry name" value="PTS_EIIC_3"/>
</dbReference>
<organism evidence="11 12">
    <name type="scientific">Entomospira culicis</name>
    <dbReference type="NCBI Taxonomy" id="2719989"/>
    <lineage>
        <taxon>Bacteria</taxon>
        <taxon>Pseudomonadati</taxon>
        <taxon>Spirochaetota</taxon>
        <taxon>Spirochaetia</taxon>
        <taxon>Spirochaetales</taxon>
        <taxon>Spirochaetaceae</taxon>
        <taxon>Entomospira</taxon>
    </lineage>
</organism>
<dbReference type="GO" id="GO:1901264">
    <property type="term" value="P:carbohydrate derivative transport"/>
    <property type="evidence" value="ECO:0007669"/>
    <property type="project" value="TreeGrafter"/>
</dbReference>
<keyword evidence="2 8" id="KW-0813">Transport</keyword>
<feature type="transmembrane region" description="Helical" evidence="9">
    <location>
        <begin position="295"/>
        <end position="315"/>
    </location>
</feature>
<evidence type="ECO:0000313" key="11">
    <source>
        <dbReference type="EMBL" id="NIZ69550.1"/>
    </source>
</evidence>
<reference evidence="11" key="1">
    <citation type="submission" date="2020-03" db="EMBL/GenBank/DDBJ databases">
        <title>Spirochaetal bacteria isolated from arthropods constitute a novel genus Entomospira genus novum within the order Spirochaetales.</title>
        <authorList>
            <person name="Grana-Miraglia L."/>
            <person name="Sikutova S."/>
            <person name="Fingerle V."/>
            <person name="Sing A."/>
            <person name="Castillo-Ramirez S."/>
            <person name="Margos G."/>
            <person name="Rudolf I."/>
        </authorList>
    </citation>
    <scope>NUCLEOTIDE SEQUENCE</scope>
    <source>
        <strain evidence="11">BR149</strain>
    </source>
</reference>
<feature type="transmembrane region" description="Helical" evidence="9">
    <location>
        <begin position="147"/>
        <end position="167"/>
    </location>
</feature>
<evidence type="ECO:0000256" key="8">
    <source>
        <dbReference type="PIRNR" id="PIRNR006351"/>
    </source>
</evidence>
<protein>
    <recommendedName>
        <fullName evidence="8">Permease IIC component</fullName>
    </recommendedName>
</protein>
<dbReference type="EMBL" id="JAATLM010000001">
    <property type="protein sequence ID" value="NIZ69550.1"/>
    <property type="molecule type" value="Genomic_DNA"/>
</dbReference>
<dbReference type="PANTHER" id="PTHR33989">
    <property type="match status" value="1"/>
</dbReference>
<dbReference type="RefSeq" id="WP_167695637.1">
    <property type="nucleotide sequence ID" value="NZ_CP118181.1"/>
</dbReference>